<evidence type="ECO:0000313" key="15">
    <source>
        <dbReference type="Proteomes" id="UP000045842"/>
    </source>
</evidence>
<dbReference type="RefSeq" id="WP_003404111.1">
    <property type="nucleotide sequence ID" value="NZ_AP017901.1"/>
</dbReference>
<dbReference type="PANTHER" id="PTHR43441:SF11">
    <property type="entry name" value="RIBOSOMAL-PROTEIN-SERINE ACETYLTRANSFERASE"/>
    <property type="match status" value="1"/>
</dbReference>
<dbReference type="EMBL" id="COPH01000050">
    <property type="protein sequence ID" value="CLX10825.1"/>
    <property type="molecule type" value="Genomic_DNA"/>
</dbReference>
<dbReference type="Gene3D" id="3.40.630.30">
    <property type="match status" value="1"/>
</dbReference>
<keyword evidence="2 6" id="KW-0012">Acyltransferase</keyword>
<dbReference type="EMBL" id="CFOH01000183">
    <property type="protein sequence ID" value="CFE49367.1"/>
    <property type="molecule type" value="Genomic_DNA"/>
</dbReference>
<evidence type="ECO:0000313" key="7">
    <source>
        <dbReference type="EMBL" id="CFE49367.1"/>
    </source>
</evidence>
<evidence type="ECO:0000313" key="6">
    <source>
        <dbReference type="EMBL" id="CFE40733.1"/>
    </source>
</evidence>
<dbReference type="InterPro" id="IPR051908">
    <property type="entry name" value="Ribosomal_N-acetyltransferase"/>
</dbReference>
<dbReference type="Proteomes" id="UP000671119">
    <property type="component" value="Unassembled WGS sequence"/>
</dbReference>
<dbReference type="SUPFAM" id="SSF55729">
    <property type="entry name" value="Acyl-CoA N-acyltransferases (Nat)"/>
    <property type="match status" value="1"/>
</dbReference>
<comment type="catalytic activity">
    <reaction evidence="4">
        <text>succinyl-CoA + L-lysyl-[protein] = N(6)-succinyl-L-lysyl-[protein] + CoA + H(+)</text>
        <dbReference type="Rhea" id="RHEA:16261"/>
        <dbReference type="Rhea" id="RHEA-COMP:9752"/>
        <dbReference type="Rhea" id="RHEA-COMP:11877"/>
        <dbReference type="ChEBI" id="CHEBI:15378"/>
        <dbReference type="ChEBI" id="CHEBI:29969"/>
        <dbReference type="ChEBI" id="CHEBI:57287"/>
        <dbReference type="ChEBI" id="CHEBI:57292"/>
        <dbReference type="ChEBI" id="CHEBI:87830"/>
    </reaction>
</comment>
<dbReference type="EMBL" id="LR027516">
    <property type="protein sequence ID" value="VCU49046.1"/>
    <property type="molecule type" value="Genomic_DNA"/>
</dbReference>
<dbReference type="Proteomes" id="UP000046680">
    <property type="component" value="Unassembled WGS sequence"/>
</dbReference>
<evidence type="ECO:0000313" key="21">
    <source>
        <dbReference type="Proteomes" id="UP000256381"/>
    </source>
</evidence>
<proteinExistence type="predicted"/>
<dbReference type="GO" id="GO:0005737">
    <property type="term" value="C:cytoplasm"/>
    <property type="evidence" value="ECO:0007669"/>
    <property type="project" value="TreeGrafter"/>
</dbReference>
<dbReference type="PROSITE" id="PS51186">
    <property type="entry name" value="GNAT"/>
    <property type="match status" value="1"/>
</dbReference>
<evidence type="ECO:0000313" key="13">
    <source>
        <dbReference type="EMBL" id="REQ52287.1"/>
    </source>
</evidence>
<dbReference type="GO" id="GO:1990189">
    <property type="term" value="F:protein N-terminal-serine acetyltransferase activity"/>
    <property type="evidence" value="ECO:0007669"/>
    <property type="project" value="TreeGrafter"/>
</dbReference>
<dbReference type="Proteomes" id="UP000045842">
    <property type="component" value="Unassembled WGS sequence"/>
</dbReference>
<evidence type="ECO:0000256" key="2">
    <source>
        <dbReference type="ARBA" id="ARBA00023315"/>
    </source>
</evidence>
<evidence type="ECO:0000313" key="20">
    <source>
        <dbReference type="Proteomes" id="UP000189452"/>
    </source>
</evidence>
<evidence type="ECO:0000313" key="19">
    <source>
        <dbReference type="Proteomes" id="UP000050139"/>
    </source>
</evidence>
<dbReference type="Proteomes" id="UP000046947">
    <property type="component" value="Unassembled WGS sequence"/>
</dbReference>
<reference evidence="13" key="6">
    <citation type="submission" date="2018-07" db="EMBL/GenBank/DDBJ databases">
        <authorList>
            <person name="Shah S."/>
            <person name="Brown T."/>
            <person name="Auld S."/>
            <person name="Bratton K."/>
            <person name="Narechania A."/>
            <person name="Mathema B."/>
            <person name="Gandhi N."/>
        </authorList>
    </citation>
    <scope>NUCLEOTIDE SEQUENCE</scope>
    <source>
        <strain evidence="13">32301_S10</strain>
    </source>
</reference>
<evidence type="ECO:0000313" key="23">
    <source>
        <dbReference type="Proteomes" id="UP000671119"/>
    </source>
</evidence>
<dbReference type="PANTHER" id="PTHR43441">
    <property type="entry name" value="RIBOSOMAL-PROTEIN-SERINE ACETYLTRANSFERASE"/>
    <property type="match status" value="1"/>
</dbReference>
<dbReference type="EMBL" id="LWDQ01000001">
    <property type="protein sequence ID" value="OMH58695.1"/>
    <property type="molecule type" value="Genomic_DNA"/>
</dbReference>
<dbReference type="EMBL" id="CSAD01000247">
    <property type="protein sequence ID" value="COV52005.1"/>
    <property type="molecule type" value="Genomic_DNA"/>
</dbReference>
<dbReference type="Proteomes" id="UP000050139">
    <property type="component" value="Unassembled WGS sequence"/>
</dbReference>
<dbReference type="Proteomes" id="UP000256381">
    <property type="component" value="Unassembled WGS sequence"/>
</dbReference>
<protein>
    <submittedName>
        <fullName evidence="11 13">N-acetyltransferase</fullName>
    </submittedName>
    <submittedName>
        <fullName evidence="6">Gcn5-related N-acetyltransferase</fullName>
        <ecNumber evidence="6">2.3.1.-</ecNumber>
    </submittedName>
    <submittedName>
        <fullName evidence="12">Succinyl-CoA transferase</fullName>
        <ecNumber evidence="6 12">2.8.3.-</ecNumber>
    </submittedName>
    <submittedName>
        <fullName evidence="14">Succinyltransferase in the GCN5-relatedN-acetyltransferase family protein</fullName>
    </submittedName>
</protein>
<evidence type="ECO:0000313" key="9">
    <source>
        <dbReference type="EMBL" id="CLX10825.1"/>
    </source>
</evidence>
<name>A0A045IX92_MYCTX</name>
<evidence type="ECO:0000313" key="12">
    <source>
        <dbReference type="EMBL" id="OMH58695.1"/>
    </source>
</evidence>
<evidence type="ECO:0000313" key="11">
    <source>
        <dbReference type="EMBL" id="MBP0685330.1"/>
    </source>
</evidence>
<evidence type="ECO:0000259" key="5">
    <source>
        <dbReference type="PROSITE" id="PS51186"/>
    </source>
</evidence>
<dbReference type="InterPro" id="IPR016181">
    <property type="entry name" value="Acyl_CoA_acyltransferase"/>
</dbReference>
<accession>A0A045IX92</accession>
<dbReference type="EMBL" id="CFOE01000363">
    <property type="protein sequence ID" value="CFE40733.1"/>
    <property type="molecule type" value="Genomic_DNA"/>
</dbReference>
<organism evidence="12 20">
    <name type="scientific">Mycobacterium tuberculosis</name>
    <dbReference type="NCBI Taxonomy" id="1773"/>
    <lineage>
        <taxon>Bacteria</taxon>
        <taxon>Bacillati</taxon>
        <taxon>Actinomycetota</taxon>
        <taxon>Actinomycetes</taxon>
        <taxon>Mycobacteriales</taxon>
        <taxon>Mycobacteriaceae</taxon>
        <taxon>Mycobacterium</taxon>
        <taxon>Mycobacterium tuberculosis complex</taxon>
    </lineage>
</organism>
<dbReference type="OMA" id="PYDDPMS"/>
<dbReference type="EMBL" id="JAGIZI010000049">
    <property type="protein sequence ID" value="MBP0685330.1"/>
    <property type="molecule type" value="Genomic_DNA"/>
</dbReference>
<reference evidence="12 20" key="3">
    <citation type="submission" date="2016-04" db="EMBL/GenBank/DDBJ databases">
        <authorList>
            <person name="Bigi M."/>
            <person name="Bigi F."/>
            <person name="Soria M.A."/>
        </authorList>
    </citation>
    <scope>NUCLEOTIDE SEQUENCE [LARGE SCALE GENOMIC DNA]</scope>
    <source>
        <strain evidence="12 20">6548</strain>
    </source>
</reference>
<dbReference type="FunFam" id="3.40.630.30:FF:000176">
    <property type="entry name" value="Putative succinyl-CoA transferase Rv0802c"/>
    <property type="match status" value="1"/>
</dbReference>
<keyword evidence="1 12" id="KW-0808">Transferase</keyword>
<evidence type="ECO:0000256" key="1">
    <source>
        <dbReference type="ARBA" id="ARBA00022679"/>
    </source>
</evidence>
<dbReference type="EC" id="2.3.1.-" evidence="6"/>
<dbReference type="GO" id="GO:0008999">
    <property type="term" value="F:protein-N-terminal-alanine acetyltransferase activity"/>
    <property type="evidence" value="ECO:0007669"/>
    <property type="project" value="TreeGrafter"/>
</dbReference>
<gene>
    <name evidence="12" type="ORF">A4S10_00849</name>
    <name evidence="14" type="ORF">DKC2_0855</name>
    <name evidence="13" type="ORF">DSJ38_10720</name>
    <name evidence="8" type="ORF">ERS007657_00451</name>
    <name evidence="10" type="ORF">ERS007679_01998</name>
    <name evidence="6" type="ORF">ERS007681_02622</name>
    <name evidence="7" type="ORF">ERS007688_01433</name>
    <name evidence="9" type="ORF">ERS094118_04034</name>
    <name evidence="11" type="ORF">J8J21_19925</name>
</gene>
<dbReference type="Proteomes" id="UP000048289">
    <property type="component" value="Unassembled WGS sequence"/>
</dbReference>
<evidence type="ECO:0000256" key="3">
    <source>
        <dbReference type="ARBA" id="ARBA00047902"/>
    </source>
</evidence>
<dbReference type="EMBL" id="CGCX01000097">
    <property type="protein sequence ID" value="CFR67079.1"/>
    <property type="molecule type" value="Genomic_DNA"/>
</dbReference>
<evidence type="ECO:0000313" key="17">
    <source>
        <dbReference type="Proteomes" id="UP000046947"/>
    </source>
</evidence>
<evidence type="ECO:0000313" key="8">
    <source>
        <dbReference type="EMBL" id="CFR67079.1"/>
    </source>
</evidence>
<evidence type="ECO:0000313" key="16">
    <source>
        <dbReference type="Proteomes" id="UP000046680"/>
    </source>
</evidence>
<dbReference type="AlphaFoldDB" id="A0A045IX92"/>
<evidence type="ECO:0000313" key="10">
    <source>
        <dbReference type="EMBL" id="COV52005.1"/>
    </source>
</evidence>
<feature type="domain" description="N-acetyltransferase" evidence="5">
    <location>
        <begin position="32"/>
        <end position="188"/>
    </location>
</feature>
<dbReference type="Pfam" id="PF13302">
    <property type="entry name" value="Acetyltransf_3"/>
    <property type="match status" value="1"/>
</dbReference>
<evidence type="ECO:0000313" key="14">
    <source>
        <dbReference type="EMBL" id="VCU49046.1"/>
    </source>
</evidence>
<comment type="catalytic activity">
    <reaction evidence="3">
        <text>L-lysyl-[protein] + acetyl-CoA = N(6)-acetyl-L-lysyl-[protein] + CoA + H(+)</text>
        <dbReference type="Rhea" id="RHEA:45948"/>
        <dbReference type="Rhea" id="RHEA-COMP:9752"/>
        <dbReference type="Rhea" id="RHEA-COMP:10731"/>
        <dbReference type="ChEBI" id="CHEBI:15378"/>
        <dbReference type="ChEBI" id="CHEBI:29969"/>
        <dbReference type="ChEBI" id="CHEBI:57287"/>
        <dbReference type="ChEBI" id="CHEBI:57288"/>
        <dbReference type="ChEBI" id="CHEBI:61930"/>
    </reaction>
</comment>
<dbReference type="Proteomes" id="UP000189452">
    <property type="component" value="Chromosome"/>
</dbReference>
<reference evidence="11 23" key="8">
    <citation type="submission" date="2021-03" db="EMBL/GenBank/DDBJ databases">
        <title>Whole Genome Sequencing of Mycobacterium tuberculosis clinical isolates from Arunachal Pradesh, India.</title>
        <authorList>
            <person name="Singh S."/>
            <person name="Mudliar S.R."/>
            <person name="Kulsum U."/>
            <person name="Rufai S.B."/>
            <person name="Singh P.K."/>
            <person name="Umpo M."/>
            <person name="Nyori M."/>
        </authorList>
    </citation>
    <scope>NUCLEOTIDE SEQUENCE [LARGE SCALE GENOMIC DNA]</scope>
    <source>
        <strain evidence="11 23">OMICS/BPL/0142/20/SP</strain>
    </source>
</reference>
<reference evidence="12 20" key="5">
    <citation type="submission" date="2017-02" db="EMBL/GenBank/DDBJ databases">
        <title>Protein polymorphisms may explain contrasting epidemiological fitness of two variants of a multidrug-resistant Mycobacterium tuberculosis strain.</title>
        <authorList>
            <person name="Bigi M.M."/>
            <person name="Lopez B."/>
            <person name="Blanco F.C."/>
            <person name="Sasiain M.C."/>
            <person name="De La Barrera S."/>
            <person name="Ritacco V."/>
            <person name="Bigi F."/>
            <person name="Soria M.A."/>
        </authorList>
    </citation>
    <scope>NUCLEOTIDE SEQUENCE [LARGE SCALE GENOMIC DNA]</scope>
    <source>
        <strain evidence="12 20">6548</strain>
    </source>
</reference>
<evidence type="ECO:0000313" key="18">
    <source>
        <dbReference type="Proteomes" id="UP000048289"/>
    </source>
</evidence>
<sequence length="218" mass="24983">MSRHWPLFDLRITTPRLQLQLPTEELCDQLIDTILEGVHDPDRMPFSVPWTRASREDLPFNTLSHLWQQLAGFKRDDWSLPLAVLVDGRAVGVQALSSKDFPITRQVDSGSWLGLRYQGHGYGTEMRAAVLYFAFAELEAQVATSRSFVDNPASIAVSRRNGYRDNGLDRVAREGAMAEALLFRLTRDDWQRHRTVEVRVDGFDRCRPLFGPLEPPRY</sequence>
<dbReference type="SMR" id="A0A045IX92"/>
<reference evidence="14 22" key="7">
    <citation type="submission" date="2018-08" db="EMBL/GenBank/DDBJ databases">
        <authorList>
            <person name="Fokvardsen B D."/>
            <person name="Norman A."/>
        </authorList>
    </citation>
    <scope>NUCLEOTIDE SEQUENCE [LARGE SCALE GENOMIC DNA]</scope>
    <source>
        <strain evidence="14 22">DKC2</strain>
    </source>
</reference>
<dbReference type="InterPro" id="IPR000182">
    <property type="entry name" value="GNAT_dom"/>
</dbReference>
<dbReference type="EMBL" id="QTBD01000145">
    <property type="protein sequence ID" value="REQ52287.1"/>
    <property type="molecule type" value="Genomic_DNA"/>
</dbReference>
<dbReference type="EC" id="2.8.3.-" evidence="6 12"/>
<reference evidence="15 16" key="1">
    <citation type="submission" date="2015-03" db="EMBL/GenBank/DDBJ databases">
        <authorList>
            <consortium name="Pathogen Informatics"/>
        </authorList>
    </citation>
    <scope>NUCLEOTIDE SEQUENCE [LARGE SCALE GENOMIC DNA]</scope>
    <source>
        <strain evidence="8 16">C09601061</strain>
        <strain evidence="10 15">G09801536</strain>
        <strain evidence="6 18">G09901357</strain>
        <strain evidence="7 17">H09601792</strain>
    </source>
</reference>
<reference evidence="13 21" key="4">
    <citation type="journal article" date="2017" name="N. Engl. J. Med.">
        <title>Transmission of Extensively Drug-Resistant Tuberculosis in South Africa.</title>
        <authorList>
            <person name="Shah N.S."/>
            <person name="Auld S.C."/>
            <person name="Brust J.C."/>
            <person name="Mathema B."/>
            <person name="Ismail N."/>
            <person name="Moodley P."/>
            <person name="Mlisana K."/>
            <person name="Allana S."/>
            <person name="Campbell A."/>
            <person name="Mthiyane T."/>
            <person name="Morris N."/>
            <person name="Mpangase P."/>
            <person name="van der Meulen H."/>
            <person name="Omar S.V."/>
            <person name="Brown T.S."/>
            <person name="Narechania A."/>
            <person name="Shaskina E."/>
            <person name="Kapwata T."/>
            <person name="Kreiswirth B."/>
            <person name="Gandhi N.R."/>
        </authorList>
    </citation>
    <scope>NUCLEOTIDE SEQUENCE [LARGE SCALE GENOMIC DNA]</scope>
    <source>
        <strain evidence="13 21">32301_S10</strain>
    </source>
</reference>
<evidence type="ECO:0000256" key="4">
    <source>
        <dbReference type="ARBA" id="ARBA00050701"/>
    </source>
</evidence>
<evidence type="ECO:0000313" key="22">
    <source>
        <dbReference type="Proteomes" id="UP000300237"/>
    </source>
</evidence>
<reference evidence="9 19" key="2">
    <citation type="submission" date="2015-03" db="EMBL/GenBank/DDBJ databases">
        <authorList>
            <consortium name="Pathogen Informatics"/>
            <person name="Murphy D."/>
        </authorList>
    </citation>
    <scope>NUCLEOTIDE SEQUENCE [LARGE SCALE GENOMIC DNA]</scope>
    <source>
        <strain evidence="9 19">0268S</strain>
    </source>
</reference>
<dbReference type="Proteomes" id="UP000300237">
    <property type="component" value="Chromosome"/>
</dbReference>